<dbReference type="Proteomes" id="UP001172386">
    <property type="component" value="Unassembled WGS sequence"/>
</dbReference>
<protein>
    <submittedName>
        <fullName evidence="1">Uncharacterized protein</fullName>
    </submittedName>
</protein>
<evidence type="ECO:0000313" key="2">
    <source>
        <dbReference type="Proteomes" id="UP001172386"/>
    </source>
</evidence>
<sequence>MPRSRRAKSHSISSNNAEPLVNGSMPPPSPPTPARASPVTRRKAPSVSKPSSSATIPPPKSTHAPSHPSALQFGIAVIISLVAESAAHSVASSVGVGDLAGISKRDVSVFELGGLLAWRIVLMSIYWFGGFDAIDVASLNTLLQTPIFILLHYFYSISTGTLITTCTITILAPALPFYLLRPVSPPHTGPVLGSGKVTTRTRNRTIIVDPITTLATAATATIIFTATLELAFVSKLPVFLVLHFRGLRDLTFAHDVVSTLPTLVMWLAPAGIASTQFLFRPAEGAICSSETATGPNSIALHHSHFEPTTATFLEHVYHNAWGWYTSRQKELIGRTITLGALLLAETVMTIWGTIEGVEFVGALGYAGVWAAGVALLGIFLDWVGGPSD</sequence>
<evidence type="ECO:0000313" key="1">
    <source>
        <dbReference type="EMBL" id="KAJ9652073.1"/>
    </source>
</evidence>
<name>A0ACC2ZWQ2_9EURO</name>
<accession>A0ACC2ZWQ2</accession>
<keyword evidence="2" id="KW-1185">Reference proteome</keyword>
<organism evidence="1 2">
    <name type="scientific">Neophaeococcomyces mojaviensis</name>
    <dbReference type="NCBI Taxonomy" id="3383035"/>
    <lineage>
        <taxon>Eukaryota</taxon>
        <taxon>Fungi</taxon>
        <taxon>Dikarya</taxon>
        <taxon>Ascomycota</taxon>
        <taxon>Pezizomycotina</taxon>
        <taxon>Eurotiomycetes</taxon>
        <taxon>Chaetothyriomycetidae</taxon>
        <taxon>Chaetothyriales</taxon>
        <taxon>Chaetothyriales incertae sedis</taxon>
        <taxon>Neophaeococcomyces</taxon>
    </lineage>
</organism>
<proteinExistence type="predicted"/>
<reference evidence="1" key="1">
    <citation type="submission" date="2022-10" db="EMBL/GenBank/DDBJ databases">
        <title>Culturing micro-colonial fungi from biological soil crusts in the Mojave desert and describing Neophaeococcomyces mojavensis, and introducing the new genera and species Taxawa tesnikishii.</title>
        <authorList>
            <person name="Kurbessoian T."/>
            <person name="Stajich J.E."/>
        </authorList>
    </citation>
    <scope>NUCLEOTIDE SEQUENCE</scope>
    <source>
        <strain evidence="1">JES_112</strain>
    </source>
</reference>
<comment type="caution">
    <text evidence="1">The sequence shown here is derived from an EMBL/GenBank/DDBJ whole genome shotgun (WGS) entry which is preliminary data.</text>
</comment>
<gene>
    <name evidence="1" type="ORF">H2198_008697</name>
</gene>
<dbReference type="EMBL" id="JAPDRQ010000220">
    <property type="protein sequence ID" value="KAJ9652073.1"/>
    <property type="molecule type" value="Genomic_DNA"/>
</dbReference>